<evidence type="ECO:0000313" key="1">
    <source>
        <dbReference type="Proteomes" id="UP000887580"/>
    </source>
</evidence>
<proteinExistence type="predicted"/>
<name>A0AC35F9L9_9BILA</name>
<protein>
    <submittedName>
        <fullName evidence="2">Uncharacterized protein</fullName>
    </submittedName>
</protein>
<dbReference type="Proteomes" id="UP000887580">
    <property type="component" value="Unplaced"/>
</dbReference>
<dbReference type="WBParaSite" id="PS1159_v2.g15225.t1">
    <property type="protein sequence ID" value="PS1159_v2.g15225.t1"/>
    <property type="gene ID" value="PS1159_v2.g15225"/>
</dbReference>
<accession>A0AC35F9L9</accession>
<sequence length="165" mass="20134">MERHIINSTLEKEKSDTEESEEMIEPGMQRRDYIRMRLAELDEQDINIATRTDNEFLKRKSEIDIEYDAIRKRLDHFRQIQHQSVSRRTFGEYTWLQSSSEQEIAEYWYKHNKAMYPPDMDMFKEYENALNKYEYLNQEIPAKNHNEEDGINDTYLYIDDDFVLK</sequence>
<evidence type="ECO:0000313" key="2">
    <source>
        <dbReference type="WBParaSite" id="PS1159_v2.g15225.t1"/>
    </source>
</evidence>
<reference evidence="2" key="1">
    <citation type="submission" date="2022-11" db="UniProtKB">
        <authorList>
            <consortium name="WormBaseParasite"/>
        </authorList>
    </citation>
    <scope>IDENTIFICATION</scope>
</reference>
<organism evidence="1 2">
    <name type="scientific">Panagrolaimus sp. PS1159</name>
    <dbReference type="NCBI Taxonomy" id="55785"/>
    <lineage>
        <taxon>Eukaryota</taxon>
        <taxon>Metazoa</taxon>
        <taxon>Ecdysozoa</taxon>
        <taxon>Nematoda</taxon>
        <taxon>Chromadorea</taxon>
        <taxon>Rhabditida</taxon>
        <taxon>Tylenchina</taxon>
        <taxon>Panagrolaimomorpha</taxon>
        <taxon>Panagrolaimoidea</taxon>
        <taxon>Panagrolaimidae</taxon>
        <taxon>Panagrolaimus</taxon>
    </lineage>
</organism>